<dbReference type="Pfam" id="PF00916">
    <property type="entry name" value="Sulfate_transp"/>
    <property type="match status" value="1"/>
</dbReference>
<evidence type="ECO:0000313" key="7">
    <source>
        <dbReference type="EMBL" id="SNR87730.1"/>
    </source>
</evidence>
<dbReference type="AlphaFoldDB" id="A0A238ZWL7"/>
<dbReference type="PROSITE" id="PS50801">
    <property type="entry name" value="STAS"/>
    <property type="match status" value="1"/>
</dbReference>
<dbReference type="SUPFAM" id="SSF52091">
    <property type="entry name" value="SpoIIaa-like"/>
    <property type="match status" value="1"/>
</dbReference>
<feature type="transmembrane region" description="Helical" evidence="5">
    <location>
        <begin position="380"/>
        <end position="411"/>
    </location>
</feature>
<evidence type="ECO:0000256" key="1">
    <source>
        <dbReference type="ARBA" id="ARBA00004141"/>
    </source>
</evidence>
<evidence type="ECO:0000256" key="2">
    <source>
        <dbReference type="ARBA" id="ARBA00022692"/>
    </source>
</evidence>
<feature type="transmembrane region" description="Helical" evidence="5">
    <location>
        <begin position="175"/>
        <end position="194"/>
    </location>
</feature>
<sequence length="566" mass="59452">MGEEKTGTARKDTIRRRLKDLPRDALAGVVNAVMSVPSAMATATIAGVNPVYGLYATVVSPPVGGLFASSQLMQIATTSASALAAGQAISAYPAEERGPALFLLVLIAGVLLLAFGLLRAGRLVRYISYPVTTAFLSGVAAVLVMDQAAQFAGYQTDRSTSLGSFVQLLLHVGEWSWRSVLVGSIALAIMIALGRTKLSNISSLVALVVPSVVVYLWQPANVRIVDDVSAIPSGLPPFALPDLSLLSVDLVLSAFAVAVVIAVQGAGVSQSARNPDGSRADVSRDMLAEGAGNTAASFFSGIPTGASVSQTALNHQAGARSRFAMVFHGLAMLLVILVAAQLVGQVPMPVLAAIAIVAGFSAIRYSAIRSTWSVGGTARWALGVTFFATLLLSIPAAIAVGVVMTMLLFIYRAGQTVEVHQLTLTDDGEIHIGDAPETLPPRDVTVLDVYGPLYFAASRTLRERLPAAGSADRSAVVLRIRGNSQIGATFIEEMNDYAQELGKRGGRLYLCGMTDDLADTMRRADRFALGDEVVLVPGTNVLGSSLREAVRDARTWLDGPDTDDDR</sequence>
<evidence type="ECO:0000259" key="6">
    <source>
        <dbReference type="PROSITE" id="PS50801"/>
    </source>
</evidence>
<keyword evidence="3 5" id="KW-1133">Transmembrane helix</keyword>
<feature type="transmembrane region" description="Helical" evidence="5">
    <location>
        <begin position="350"/>
        <end position="368"/>
    </location>
</feature>
<dbReference type="GO" id="GO:0016020">
    <property type="term" value="C:membrane"/>
    <property type="evidence" value="ECO:0007669"/>
    <property type="project" value="UniProtKB-SubCell"/>
</dbReference>
<organism evidence="7 8">
    <name type="scientific">Blastococcus mobilis</name>
    <dbReference type="NCBI Taxonomy" id="1938746"/>
    <lineage>
        <taxon>Bacteria</taxon>
        <taxon>Bacillati</taxon>
        <taxon>Actinomycetota</taxon>
        <taxon>Actinomycetes</taxon>
        <taxon>Geodermatophilales</taxon>
        <taxon>Geodermatophilaceae</taxon>
        <taxon>Blastococcus</taxon>
    </lineage>
</organism>
<name>A0A238ZWL7_9ACTN</name>
<dbReference type="CDD" id="cd07042">
    <property type="entry name" value="STAS_SulP_like_sulfate_transporter"/>
    <property type="match status" value="1"/>
</dbReference>
<dbReference type="Proteomes" id="UP000198403">
    <property type="component" value="Unassembled WGS sequence"/>
</dbReference>
<proteinExistence type="predicted"/>
<protein>
    <submittedName>
        <fullName evidence="7">Sulfate permease, SulP family</fullName>
    </submittedName>
</protein>
<gene>
    <name evidence="7" type="ORF">SAMN06272737_13435</name>
</gene>
<dbReference type="InterPro" id="IPR002645">
    <property type="entry name" value="STAS_dom"/>
</dbReference>
<feature type="transmembrane region" description="Helical" evidence="5">
    <location>
        <begin position="100"/>
        <end position="119"/>
    </location>
</feature>
<feature type="transmembrane region" description="Helical" evidence="5">
    <location>
        <begin position="238"/>
        <end position="263"/>
    </location>
</feature>
<keyword evidence="2 5" id="KW-0812">Transmembrane</keyword>
<evidence type="ECO:0000256" key="4">
    <source>
        <dbReference type="ARBA" id="ARBA00023136"/>
    </source>
</evidence>
<feature type="domain" description="STAS" evidence="6">
    <location>
        <begin position="434"/>
        <end position="553"/>
    </location>
</feature>
<evidence type="ECO:0000256" key="3">
    <source>
        <dbReference type="ARBA" id="ARBA00022989"/>
    </source>
</evidence>
<accession>A0A238ZWL7</accession>
<feature type="transmembrane region" description="Helical" evidence="5">
    <location>
        <begin position="25"/>
        <end position="46"/>
    </location>
</feature>
<feature type="transmembrane region" description="Helical" evidence="5">
    <location>
        <begin position="126"/>
        <end position="145"/>
    </location>
</feature>
<dbReference type="GO" id="GO:0055085">
    <property type="term" value="P:transmembrane transport"/>
    <property type="evidence" value="ECO:0007669"/>
    <property type="project" value="InterPro"/>
</dbReference>
<dbReference type="InterPro" id="IPR011547">
    <property type="entry name" value="SLC26A/SulP_dom"/>
</dbReference>
<reference evidence="7 8" key="1">
    <citation type="submission" date="2017-06" db="EMBL/GenBank/DDBJ databases">
        <authorList>
            <person name="Kim H.J."/>
            <person name="Triplett B.A."/>
        </authorList>
    </citation>
    <scope>NUCLEOTIDE SEQUENCE [LARGE SCALE GENOMIC DNA]</scope>
    <source>
        <strain evidence="7 8">DSM 44272</strain>
    </source>
</reference>
<keyword evidence="4 5" id="KW-0472">Membrane</keyword>
<feature type="transmembrane region" description="Helical" evidence="5">
    <location>
        <begin position="323"/>
        <end position="344"/>
    </location>
</feature>
<dbReference type="Gene3D" id="3.30.750.24">
    <property type="entry name" value="STAS domain"/>
    <property type="match status" value="1"/>
</dbReference>
<evidence type="ECO:0000313" key="8">
    <source>
        <dbReference type="Proteomes" id="UP000198403"/>
    </source>
</evidence>
<dbReference type="OrthoDB" id="9771198at2"/>
<evidence type="ECO:0000256" key="5">
    <source>
        <dbReference type="SAM" id="Phobius"/>
    </source>
</evidence>
<keyword evidence="8" id="KW-1185">Reference proteome</keyword>
<dbReference type="InterPro" id="IPR001902">
    <property type="entry name" value="SLC26A/SulP_fam"/>
</dbReference>
<dbReference type="Pfam" id="PF01740">
    <property type="entry name" value="STAS"/>
    <property type="match status" value="1"/>
</dbReference>
<dbReference type="PANTHER" id="PTHR11814">
    <property type="entry name" value="SULFATE TRANSPORTER"/>
    <property type="match status" value="1"/>
</dbReference>
<dbReference type="RefSeq" id="WP_089338643.1">
    <property type="nucleotide sequence ID" value="NZ_FZNO01000034.1"/>
</dbReference>
<feature type="transmembrane region" description="Helical" evidence="5">
    <location>
        <begin position="201"/>
        <end position="218"/>
    </location>
</feature>
<comment type="subcellular location">
    <subcellularLocation>
        <location evidence="1">Membrane</location>
        <topology evidence="1">Multi-pass membrane protein</topology>
    </subcellularLocation>
</comment>
<dbReference type="InterPro" id="IPR036513">
    <property type="entry name" value="STAS_dom_sf"/>
</dbReference>
<dbReference type="EMBL" id="FZNO01000034">
    <property type="protein sequence ID" value="SNR87730.1"/>
    <property type="molecule type" value="Genomic_DNA"/>
</dbReference>